<gene>
    <name evidence="3" type="ORF">ENKNEFLB_02276</name>
</gene>
<keyword evidence="4" id="KW-1185">Reference proteome</keyword>
<evidence type="ECO:0000256" key="1">
    <source>
        <dbReference type="SAM" id="MobiDB-lite"/>
    </source>
</evidence>
<evidence type="ECO:0000313" key="3">
    <source>
        <dbReference type="EMBL" id="QVT79886.1"/>
    </source>
</evidence>
<evidence type="ECO:0000259" key="2">
    <source>
        <dbReference type="PROSITE" id="PS51708"/>
    </source>
</evidence>
<dbReference type="SMART" id="SM00880">
    <property type="entry name" value="CHAD"/>
    <property type="match status" value="1"/>
</dbReference>
<dbReference type="Pfam" id="PF05235">
    <property type="entry name" value="CHAD"/>
    <property type="match status" value="1"/>
</dbReference>
<feature type="region of interest" description="Disordered" evidence="1">
    <location>
        <begin position="1"/>
        <end position="21"/>
    </location>
</feature>
<evidence type="ECO:0000313" key="4">
    <source>
        <dbReference type="Proteomes" id="UP000679307"/>
    </source>
</evidence>
<accession>A0ABX8EHT3</accession>
<dbReference type="EMBL" id="CP075371">
    <property type="protein sequence ID" value="QVT79886.1"/>
    <property type="molecule type" value="Genomic_DNA"/>
</dbReference>
<sequence length="316" mass="35627">MVAGGRTPVQNAAVADLDPDSPARDVLHRRLTELAERLPAAVAAAREDRDDGLHRTRTTCRRLRAVLVAYRPLVDRERVEPVRDELRWLARALGERRDVEVVGERLGRLLDEEEPRLVRGPVRRRLATHQRAARRTTGAADDVLDSDRCARLVEAVRRLAESPPWTVRADKRASKVVTKRLRKELSRVADRLDAVPDGEPGARAERERDEAVHDLRKAVKRLRYAAEVARPAFGADADRLTKRAKRLTTALGDRQDTVETRALLRTLADEAEQSGEPTFTWGRLHAREESAAHAVEADLPRLWDAVARDKTSGWVR</sequence>
<dbReference type="InterPro" id="IPR007899">
    <property type="entry name" value="CHAD_dom"/>
</dbReference>
<name>A0ABX8EHT3_9ACTN</name>
<dbReference type="PANTHER" id="PTHR39339:SF1">
    <property type="entry name" value="CHAD DOMAIN-CONTAINING PROTEIN"/>
    <property type="match status" value="1"/>
</dbReference>
<reference evidence="3 4" key="1">
    <citation type="submission" date="2021-05" db="EMBL/GenBank/DDBJ databases">
        <title>Complete genome of Nocardioides aquaticus KCTC 9944T isolated from meromictic and hypersaline Ekho Lake, Antarctica.</title>
        <authorList>
            <person name="Hwang K."/>
            <person name="Kim K.M."/>
            <person name="Choe H."/>
        </authorList>
    </citation>
    <scope>NUCLEOTIDE SEQUENCE [LARGE SCALE GENOMIC DNA]</scope>
    <source>
        <strain evidence="3 4">KCTC 9944</strain>
    </source>
</reference>
<organism evidence="3 4">
    <name type="scientific">Nocardioides aquaticus</name>
    <dbReference type="NCBI Taxonomy" id="160826"/>
    <lineage>
        <taxon>Bacteria</taxon>
        <taxon>Bacillati</taxon>
        <taxon>Actinomycetota</taxon>
        <taxon>Actinomycetes</taxon>
        <taxon>Propionibacteriales</taxon>
        <taxon>Nocardioidaceae</taxon>
        <taxon>Nocardioides</taxon>
    </lineage>
</organism>
<protein>
    <recommendedName>
        <fullName evidence="2">CHAD domain-containing protein</fullName>
    </recommendedName>
</protein>
<proteinExistence type="predicted"/>
<dbReference type="PROSITE" id="PS51708">
    <property type="entry name" value="CHAD"/>
    <property type="match status" value="1"/>
</dbReference>
<feature type="domain" description="CHAD" evidence="2">
    <location>
        <begin position="16"/>
        <end position="308"/>
    </location>
</feature>
<dbReference type="Proteomes" id="UP000679307">
    <property type="component" value="Chromosome"/>
</dbReference>
<dbReference type="PANTHER" id="PTHR39339">
    <property type="entry name" value="SLR1444 PROTEIN"/>
    <property type="match status" value="1"/>
</dbReference>